<dbReference type="Proteomes" id="UP001597463">
    <property type="component" value="Unassembled WGS sequence"/>
</dbReference>
<dbReference type="EMBL" id="JBHUMV010000009">
    <property type="protein sequence ID" value="MFD2756188.1"/>
    <property type="molecule type" value="Genomic_DNA"/>
</dbReference>
<dbReference type="SUPFAM" id="SSF52833">
    <property type="entry name" value="Thioredoxin-like"/>
    <property type="match status" value="1"/>
</dbReference>
<dbReference type="Gene3D" id="3.40.30.10">
    <property type="entry name" value="Glutaredoxin"/>
    <property type="match status" value="1"/>
</dbReference>
<feature type="domain" description="DSBA-like thioredoxin" evidence="1">
    <location>
        <begin position="9"/>
        <end position="202"/>
    </location>
</feature>
<dbReference type="PANTHER" id="PTHR13887">
    <property type="entry name" value="GLUTATHIONE S-TRANSFERASE KAPPA"/>
    <property type="match status" value="1"/>
</dbReference>
<proteinExistence type="predicted"/>
<accession>A0ABW5URE8</accession>
<name>A0ABW5URE8_9BURK</name>
<gene>
    <name evidence="2" type="ORF">ACFSW6_19120</name>
</gene>
<dbReference type="Pfam" id="PF01323">
    <property type="entry name" value="DSBA"/>
    <property type="match status" value="1"/>
</dbReference>
<organism evidence="2 3">
    <name type="scientific">Comamonas terrae</name>
    <dbReference type="NCBI Taxonomy" id="673548"/>
    <lineage>
        <taxon>Bacteria</taxon>
        <taxon>Pseudomonadati</taxon>
        <taxon>Pseudomonadota</taxon>
        <taxon>Betaproteobacteria</taxon>
        <taxon>Burkholderiales</taxon>
        <taxon>Comamonadaceae</taxon>
        <taxon>Comamonas</taxon>
    </lineage>
</organism>
<protein>
    <submittedName>
        <fullName evidence="2">DsbA family oxidoreductase</fullName>
    </submittedName>
</protein>
<evidence type="ECO:0000259" key="1">
    <source>
        <dbReference type="Pfam" id="PF01323"/>
    </source>
</evidence>
<keyword evidence="3" id="KW-1185">Reference proteome</keyword>
<dbReference type="RefSeq" id="WP_066483151.1">
    <property type="nucleotide sequence ID" value="NZ_BCNT01000020.1"/>
</dbReference>
<evidence type="ECO:0000313" key="2">
    <source>
        <dbReference type="EMBL" id="MFD2756188.1"/>
    </source>
</evidence>
<dbReference type="InterPro" id="IPR001853">
    <property type="entry name" value="DSBA-like_thioredoxin_dom"/>
</dbReference>
<dbReference type="PANTHER" id="PTHR13887:SF41">
    <property type="entry name" value="THIOREDOXIN SUPERFAMILY PROTEIN"/>
    <property type="match status" value="1"/>
</dbReference>
<sequence length="219" mass="23875">MTQAATLSVEVWFDLVCPWCWIGKHHLDQAVQCLRRTDPGLQVQTTWHSVQLIAQVPPQGLPFDAFYEQRLGSREAVLARRAQVQDAARRAGAPIDYTRITVFPNTADAHRLLAAGRAQLAAEAFDALLARLFEGYFTRGENLGDADVLTAIAAEQGVDPAGPFAQEEPAMEAAAQGVPFFVFNRAYALSGAQPADMLWSAMRRVIGRGIALSGQGNRI</sequence>
<comment type="caution">
    <text evidence="2">The sequence shown here is derived from an EMBL/GenBank/DDBJ whole genome shotgun (WGS) entry which is preliminary data.</text>
</comment>
<dbReference type="InterPro" id="IPR036249">
    <property type="entry name" value="Thioredoxin-like_sf"/>
</dbReference>
<dbReference type="CDD" id="cd03024">
    <property type="entry name" value="DsbA_FrnE"/>
    <property type="match status" value="1"/>
</dbReference>
<evidence type="ECO:0000313" key="3">
    <source>
        <dbReference type="Proteomes" id="UP001597463"/>
    </source>
</evidence>
<reference evidence="3" key="1">
    <citation type="journal article" date="2019" name="Int. J. Syst. Evol. Microbiol.">
        <title>The Global Catalogue of Microorganisms (GCM) 10K type strain sequencing project: providing services to taxonomists for standard genome sequencing and annotation.</title>
        <authorList>
            <consortium name="The Broad Institute Genomics Platform"/>
            <consortium name="The Broad Institute Genome Sequencing Center for Infectious Disease"/>
            <person name="Wu L."/>
            <person name="Ma J."/>
        </authorList>
    </citation>
    <scope>NUCLEOTIDE SEQUENCE [LARGE SCALE GENOMIC DNA]</scope>
    <source>
        <strain evidence="3">TISTR 1906</strain>
    </source>
</reference>